<dbReference type="Proteomes" id="UP000234323">
    <property type="component" value="Unassembled WGS sequence"/>
</dbReference>
<sequence length="72" mass="8433">MRCQILNKSNDDVNFARIVTVLSKEHLKASIFNDTTAFKYDHQWFKAEDGMDNLIATKDWRFRNNPLVTDSP</sequence>
<dbReference type="EMBL" id="LLXI01001397">
    <property type="protein sequence ID" value="PKY53477.1"/>
    <property type="molecule type" value="Genomic_DNA"/>
</dbReference>
<keyword evidence="2" id="KW-1185">Reference proteome</keyword>
<accession>A0A2I1H3L8</accession>
<comment type="caution">
    <text evidence="1">The sequence shown here is derived from an EMBL/GenBank/DDBJ whole genome shotgun (WGS) entry which is preliminary data.</text>
</comment>
<dbReference type="AlphaFoldDB" id="A0A2I1H3L8"/>
<name>A0A2I1H3L8_9GLOM</name>
<dbReference type="VEuPathDB" id="FungiDB:RhiirFUN_026823"/>
<evidence type="ECO:0000313" key="1">
    <source>
        <dbReference type="EMBL" id="PKY53477.1"/>
    </source>
</evidence>
<organism evidence="1 2">
    <name type="scientific">Rhizophagus irregularis</name>
    <dbReference type="NCBI Taxonomy" id="588596"/>
    <lineage>
        <taxon>Eukaryota</taxon>
        <taxon>Fungi</taxon>
        <taxon>Fungi incertae sedis</taxon>
        <taxon>Mucoromycota</taxon>
        <taxon>Glomeromycotina</taxon>
        <taxon>Glomeromycetes</taxon>
        <taxon>Glomerales</taxon>
        <taxon>Glomeraceae</taxon>
        <taxon>Rhizophagus</taxon>
    </lineage>
</organism>
<proteinExistence type="predicted"/>
<evidence type="ECO:0000313" key="2">
    <source>
        <dbReference type="Proteomes" id="UP000234323"/>
    </source>
</evidence>
<reference evidence="1 2" key="1">
    <citation type="submission" date="2015-10" db="EMBL/GenBank/DDBJ databases">
        <title>Genome analyses suggest a sexual origin of heterokaryosis in a supposedly ancient asexual fungus.</title>
        <authorList>
            <person name="Ropars J."/>
            <person name="Sedzielewska K."/>
            <person name="Noel J."/>
            <person name="Charron P."/>
            <person name="Farinelli L."/>
            <person name="Marton T."/>
            <person name="Kruger M."/>
            <person name="Pelin A."/>
            <person name="Brachmann A."/>
            <person name="Corradi N."/>
        </authorList>
    </citation>
    <scope>NUCLEOTIDE SEQUENCE [LARGE SCALE GENOMIC DNA]</scope>
    <source>
        <strain evidence="1 2">A4</strain>
    </source>
</reference>
<gene>
    <name evidence="1" type="ORF">RhiirA4_471713</name>
</gene>
<protein>
    <submittedName>
        <fullName evidence="1">Uncharacterized protein</fullName>
    </submittedName>
</protein>